<keyword evidence="3" id="KW-0418">Kinase</keyword>
<dbReference type="GO" id="GO:0046872">
    <property type="term" value="F:metal ion binding"/>
    <property type="evidence" value="ECO:0007669"/>
    <property type="project" value="UniProtKB-KW"/>
</dbReference>
<reference evidence="3 4" key="1">
    <citation type="submission" date="2018-11" db="EMBL/GenBank/DDBJ databases">
        <title>The Potential of Streptomyces as Biocontrol Agents against the Tomato grey mould, Botrytis cinerea (Gray mold) Frontiers in Microbiology.</title>
        <authorList>
            <person name="Li D."/>
        </authorList>
    </citation>
    <scope>NUCLEOTIDE SEQUENCE [LARGE SCALE GENOMIC DNA]</scope>
    <source>
        <strain evidence="3 4">NEAU-LD23</strain>
    </source>
</reference>
<gene>
    <name evidence="3" type="ORF">EEJ42_43220</name>
</gene>
<sequence length="343" mass="35181">MTTVHAAAPVALTPNQPRSFYRDSGAIARFRRTAPTGDGYRPEDWVASTTSRFARSPAGLTTLPGGTRLADAVAADPGAWLGPEHTAAYGADTGLLVKLLDAGQRLPLHAHPDRAFARTHLGSAHGKTEAWYVLDAAPGAEVRLGFARDVTARELAGWVAAGDAGAMLDAVHRVPVAPGDALLCPAGMPHAIGAGVLLVELQEPTDFSVLLEWEGFAIDGAAEGHLGLGFDLALDGVDHRGLSAAALDRLRGPGAAVGTGSVLPADADPWFRAELCRGEPAATLDAGFSVLVCLTGAGTLTCASGPPLEVAEGQTVLLPYAAGPTRLSGPVTALRCRPPAPGR</sequence>
<evidence type="ECO:0000313" key="3">
    <source>
        <dbReference type="EMBL" id="RNF85753.1"/>
    </source>
</evidence>
<dbReference type="InterPro" id="IPR011051">
    <property type="entry name" value="RmlC_Cupin_sf"/>
</dbReference>
<dbReference type="CDD" id="cd07010">
    <property type="entry name" value="cupin_PMI_type_I_N_bac"/>
    <property type="match status" value="1"/>
</dbReference>
<dbReference type="Gene3D" id="2.60.120.10">
    <property type="entry name" value="Jelly Rolls"/>
    <property type="match status" value="2"/>
</dbReference>
<organism evidence="3 4">
    <name type="scientific">Streptomyces botrytidirepellens</name>
    <dbReference type="NCBI Taxonomy" id="2486417"/>
    <lineage>
        <taxon>Bacteria</taxon>
        <taxon>Bacillati</taxon>
        <taxon>Actinomycetota</taxon>
        <taxon>Actinomycetes</taxon>
        <taxon>Kitasatosporales</taxon>
        <taxon>Streptomycetaceae</taxon>
        <taxon>Streptomyces</taxon>
    </lineage>
</organism>
<dbReference type="PANTHER" id="PTHR42742">
    <property type="entry name" value="TRANSCRIPTIONAL REPRESSOR MPRA"/>
    <property type="match status" value="1"/>
</dbReference>
<proteinExistence type="predicted"/>
<dbReference type="AlphaFoldDB" id="A0A3M8SY54"/>
<protein>
    <submittedName>
        <fullName evidence="3">Carbohydrate kinase</fullName>
    </submittedName>
</protein>
<dbReference type="Proteomes" id="UP000275401">
    <property type="component" value="Unassembled WGS sequence"/>
</dbReference>
<evidence type="ECO:0000313" key="4">
    <source>
        <dbReference type="Proteomes" id="UP000275401"/>
    </source>
</evidence>
<dbReference type="InterPro" id="IPR014710">
    <property type="entry name" value="RmlC-like_jellyroll"/>
</dbReference>
<keyword evidence="4" id="KW-1185">Reference proteome</keyword>
<keyword evidence="1" id="KW-0479">Metal-binding</keyword>
<name>A0A3M8SY54_9ACTN</name>
<dbReference type="SUPFAM" id="SSF51182">
    <property type="entry name" value="RmlC-like cupins"/>
    <property type="match status" value="1"/>
</dbReference>
<keyword evidence="2" id="KW-0862">Zinc</keyword>
<evidence type="ECO:0000256" key="1">
    <source>
        <dbReference type="ARBA" id="ARBA00022723"/>
    </source>
</evidence>
<dbReference type="GO" id="GO:0016301">
    <property type="term" value="F:kinase activity"/>
    <property type="evidence" value="ECO:0007669"/>
    <property type="project" value="UniProtKB-KW"/>
</dbReference>
<accession>A0A3M8SY54</accession>
<comment type="caution">
    <text evidence="3">The sequence shown here is derived from an EMBL/GenBank/DDBJ whole genome shotgun (WGS) entry which is preliminary data.</text>
</comment>
<dbReference type="EMBL" id="RIBZ01000833">
    <property type="protein sequence ID" value="RNF85753.1"/>
    <property type="molecule type" value="Genomic_DNA"/>
</dbReference>
<keyword evidence="3" id="KW-0808">Transferase</keyword>
<dbReference type="PANTHER" id="PTHR42742:SF3">
    <property type="entry name" value="FRUCTOKINASE"/>
    <property type="match status" value="1"/>
</dbReference>
<evidence type="ECO:0000256" key="2">
    <source>
        <dbReference type="ARBA" id="ARBA00022833"/>
    </source>
</evidence>
<dbReference type="InterPro" id="IPR051804">
    <property type="entry name" value="Carb_Metab_Reg_Kinase/Isom"/>
</dbReference>
<dbReference type="RefSeq" id="WP_123107605.1">
    <property type="nucleotide sequence ID" value="NZ_RIBZ01000833.1"/>
</dbReference>